<protein>
    <submittedName>
        <fullName evidence="1">Uncharacterized protein</fullName>
    </submittedName>
</protein>
<name>A0A8K0GSY7_9ROSA</name>
<reference evidence="1" key="1">
    <citation type="submission" date="2020-03" db="EMBL/GenBank/DDBJ databases">
        <title>A high-quality chromosome-level genome assembly of a woody plant with both climbing and erect habits, Rhamnella rubrinervis.</title>
        <authorList>
            <person name="Lu Z."/>
            <person name="Yang Y."/>
            <person name="Zhu X."/>
            <person name="Sun Y."/>
        </authorList>
    </citation>
    <scope>NUCLEOTIDE SEQUENCE</scope>
    <source>
        <strain evidence="1">BYM</strain>
        <tissue evidence="1">Leaf</tissue>
    </source>
</reference>
<evidence type="ECO:0000313" key="1">
    <source>
        <dbReference type="EMBL" id="KAF3440187.1"/>
    </source>
</evidence>
<dbReference type="Proteomes" id="UP000796880">
    <property type="component" value="Unassembled WGS sequence"/>
</dbReference>
<comment type="caution">
    <text evidence="1">The sequence shown here is derived from an EMBL/GenBank/DDBJ whole genome shotgun (WGS) entry which is preliminary data.</text>
</comment>
<accession>A0A8K0GSY7</accession>
<dbReference type="EMBL" id="VOIH02000008">
    <property type="protein sequence ID" value="KAF3440187.1"/>
    <property type="molecule type" value="Genomic_DNA"/>
</dbReference>
<evidence type="ECO:0000313" key="2">
    <source>
        <dbReference type="Proteomes" id="UP000796880"/>
    </source>
</evidence>
<dbReference type="OrthoDB" id="1190062at2759"/>
<keyword evidence="2" id="KW-1185">Reference proteome</keyword>
<proteinExistence type="predicted"/>
<sequence length="253" mass="27700">MSTSRSSTNNIHGSFAELFRFECAALVLMDYDKEGTLRFLHIGEFMINHIMHGCLLMMMNGHDSGDHLDQTAVMMCVCMASRKEGQHDVEVDHTEAMRSKVEQIAHATLSQLGHIPGRSPFSIANQNSGVLKVIRMSTTSKIIGNIILSGSLKAIRVHIQDTIGTARPKPAEGSKNSFAHCDHQPADYSSISVFTDLVEAVEIAWAVAAGHSHLLKEKTPAAMSAASSSPQSLEVEQAGYYYFHGSTEFCFRS</sequence>
<gene>
    <name evidence="1" type="ORF">FNV43_RR18468</name>
</gene>
<organism evidence="1 2">
    <name type="scientific">Rhamnella rubrinervis</name>
    <dbReference type="NCBI Taxonomy" id="2594499"/>
    <lineage>
        <taxon>Eukaryota</taxon>
        <taxon>Viridiplantae</taxon>
        <taxon>Streptophyta</taxon>
        <taxon>Embryophyta</taxon>
        <taxon>Tracheophyta</taxon>
        <taxon>Spermatophyta</taxon>
        <taxon>Magnoliopsida</taxon>
        <taxon>eudicotyledons</taxon>
        <taxon>Gunneridae</taxon>
        <taxon>Pentapetalae</taxon>
        <taxon>rosids</taxon>
        <taxon>fabids</taxon>
        <taxon>Rosales</taxon>
        <taxon>Rhamnaceae</taxon>
        <taxon>rhamnoid group</taxon>
        <taxon>Rhamneae</taxon>
        <taxon>Rhamnella</taxon>
    </lineage>
</organism>
<dbReference type="AlphaFoldDB" id="A0A8K0GSY7"/>